<keyword evidence="3" id="KW-1133">Transmembrane helix</keyword>
<dbReference type="InterPro" id="IPR050327">
    <property type="entry name" value="Proton-linked_MCT"/>
</dbReference>
<dbReference type="InterPro" id="IPR011701">
    <property type="entry name" value="MFS"/>
</dbReference>
<keyword evidence="3" id="KW-0472">Membrane</keyword>
<dbReference type="GO" id="GO:0022857">
    <property type="term" value="F:transmembrane transporter activity"/>
    <property type="evidence" value="ECO:0007669"/>
    <property type="project" value="InterPro"/>
</dbReference>
<dbReference type="GO" id="GO:0016020">
    <property type="term" value="C:membrane"/>
    <property type="evidence" value="ECO:0007669"/>
    <property type="project" value="UniProtKB-SubCell"/>
</dbReference>
<comment type="caution">
    <text evidence="4">The sequence shown here is derived from an EMBL/GenBank/DDBJ whole genome shotgun (WGS) entry which is preliminary data.</text>
</comment>
<feature type="transmembrane region" description="Helical" evidence="3">
    <location>
        <begin position="188"/>
        <end position="209"/>
    </location>
</feature>
<feature type="transmembrane region" description="Helical" evidence="3">
    <location>
        <begin position="54"/>
        <end position="74"/>
    </location>
</feature>
<accession>A0A9P5WVX1</accession>
<evidence type="ECO:0000256" key="1">
    <source>
        <dbReference type="ARBA" id="ARBA00004141"/>
    </source>
</evidence>
<dbReference type="OrthoDB" id="6509908at2759"/>
<gene>
    <name evidence="4" type="ORF">P691DRAFT_832043</name>
</gene>
<dbReference type="AlphaFoldDB" id="A0A9P5WVX1"/>
<dbReference type="PANTHER" id="PTHR11360:SF234">
    <property type="entry name" value="MFS-TYPE TRANSPORTER DBAD-RELATED"/>
    <property type="match status" value="1"/>
</dbReference>
<evidence type="ECO:0000256" key="2">
    <source>
        <dbReference type="ARBA" id="ARBA00006727"/>
    </source>
</evidence>
<feature type="transmembrane region" description="Helical" evidence="3">
    <location>
        <begin position="113"/>
        <end position="133"/>
    </location>
</feature>
<dbReference type="Proteomes" id="UP000807342">
    <property type="component" value="Unassembled WGS sequence"/>
</dbReference>
<feature type="transmembrane region" description="Helical" evidence="3">
    <location>
        <begin position="26"/>
        <end position="48"/>
    </location>
</feature>
<comment type="subcellular location">
    <subcellularLocation>
        <location evidence="1">Membrane</location>
        <topology evidence="1">Multi-pass membrane protein</topology>
    </subcellularLocation>
</comment>
<dbReference type="SUPFAM" id="SSF103473">
    <property type="entry name" value="MFS general substrate transporter"/>
    <property type="match status" value="1"/>
</dbReference>
<protein>
    <submittedName>
        <fullName evidence="4">MFS general substrate transporter</fullName>
    </submittedName>
</protein>
<reference evidence="4" key="1">
    <citation type="submission" date="2020-11" db="EMBL/GenBank/DDBJ databases">
        <authorList>
            <consortium name="DOE Joint Genome Institute"/>
            <person name="Ahrendt S."/>
            <person name="Riley R."/>
            <person name="Andreopoulos W."/>
            <person name="Labutti K."/>
            <person name="Pangilinan J."/>
            <person name="Ruiz-Duenas F.J."/>
            <person name="Barrasa J.M."/>
            <person name="Sanchez-Garcia M."/>
            <person name="Camarero S."/>
            <person name="Miyauchi S."/>
            <person name="Serrano A."/>
            <person name="Linde D."/>
            <person name="Babiker R."/>
            <person name="Drula E."/>
            <person name="Ayuso-Fernandez I."/>
            <person name="Pacheco R."/>
            <person name="Padilla G."/>
            <person name="Ferreira P."/>
            <person name="Barriuso J."/>
            <person name="Kellner H."/>
            <person name="Castanera R."/>
            <person name="Alfaro M."/>
            <person name="Ramirez L."/>
            <person name="Pisabarro A.G."/>
            <person name="Kuo A."/>
            <person name="Tritt A."/>
            <person name="Lipzen A."/>
            <person name="He G."/>
            <person name="Yan M."/>
            <person name="Ng V."/>
            <person name="Cullen D."/>
            <person name="Martin F."/>
            <person name="Rosso M.-N."/>
            <person name="Henrissat B."/>
            <person name="Hibbett D."/>
            <person name="Martinez A.T."/>
            <person name="Grigoriev I.V."/>
        </authorList>
    </citation>
    <scope>NUCLEOTIDE SEQUENCE</scope>
    <source>
        <strain evidence="4">MF-IS2</strain>
    </source>
</reference>
<sequence length="210" mass="23232">GYITSWGIFQAYYQETLLKGVSPSSIAWIGSIQYVLIFLPGLIVGWLFDLGYFYSVFIPSSIALVVATFLIGQCMQYWHFLLCQRFATGLVAGGIFGSSNPVIAHWFKKKHASALGYMTVSSLLGGTIIPIIIKNLLPCVGFPWTMRILGFIHLVMCGICNTTVKPCLPPVKVKGGLWNLTAFKDPLFTIYCISSFIIFLGIYTGMFLLS</sequence>
<evidence type="ECO:0000256" key="3">
    <source>
        <dbReference type="SAM" id="Phobius"/>
    </source>
</evidence>
<comment type="similarity">
    <text evidence="2">Belongs to the major facilitator superfamily. Monocarboxylate porter (TC 2.A.1.13) family.</text>
</comment>
<keyword evidence="3" id="KW-0812">Transmembrane</keyword>
<dbReference type="Gene3D" id="1.20.1250.20">
    <property type="entry name" value="MFS general substrate transporter like domains"/>
    <property type="match status" value="1"/>
</dbReference>
<keyword evidence="5" id="KW-1185">Reference proteome</keyword>
<feature type="non-terminal residue" evidence="4">
    <location>
        <position position="1"/>
    </location>
</feature>
<proteinExistence type="inferred from homology"/>
<dbReference type="InterPro" id="IPR036259">
    <property type="entry name" value="MFS_trans_sf"/>
</dbReference>
<dbReference type="PANTHER" id="PTHR11360">
    <property type="entry name" value="MONOCARBOXYLATE TRANSPORTER"/>
    <property type="match status" value="1"/>
</dbReference>
<dbReference type="Pfam" id="PF07690">
    <property type="entry name" value="MFS_1"/>
    <property type="match status" value="1"/>
</dbReference>
<name>A0A9P5WVX1_9AGAR</name>
<feature type="transmembrane region" description="Helical" evidence="3">
    <location>
        <begin position="86"/>
        <end position="107"/>
    </location>
</feature>
<dbReference type="EMBL" id="MU153575">
    <property type="protein sequence ID" value="KAF9439728.1"/>
    <property type="molecule type" value="Genomic_DNA"/>
</dbReference>
<evidence type="ECO:0000313" key="4">
    <source>
        <dbReference type="EMBL" id="KAF9439728.1"/>
    </source>
</evidence>
<organism evidence="4 5">
    <name type="scientific">Macrolepiota fuliginosa MF-IS2</name>
    <dbReference type="NCBI Taxonomy" id="1400762"/>
    <lineage>
        <taxon>Eukaryota</taxon>
        <taxon>Fungi</taxon>
        <taxon>Dikarya</taxon>
        <taxon>Basidiomycota</taxon>
        <taxon>Agaricomycotina</taxon>
        <taxon>Agaricomycetes</taxon>
        <taxon>Agaricomycetidae</taxon>
        <taxon>Agaricales</taxon>
        <taxon>Agaricineae</taxon>
        <taxon>Agaricaceae</taxon>
        <taxon>Macrolepiota</taxon>
    </lineage>
</organism>
<evidence type="ECO:0000313" key="5">
    <source>
        <dbReference type="Proteomes" id="UP000807342"/>
    </source>
</evidence>